<name>A0ABQ3REJ5_STRRR</name>
<dbReference type="InterPro" id="IPR008634">
    <property type="entry name" value="Gas-vesicle_GvpO"/>
</dbReference>
<sequence>MQVLRSAREQLSELTGLVPEAVTSFEQTADGWSLEVEVVEIDRVPDTMSVMASYQVDVNPDGELEGYRRVRRYERGRVDSRRSGGG</sequence>
<proteinExistence type="predicted"/>
<dbReference type="Proteomes" id="UP000646738">
    <property type="component" value="Unassembled WGS sequence"/>
</dbReference>
<dbReference type="PIRSF" id="PIRSF028743">
    <property type="entry name" value="GvpO_protein"/>
    <property type="match status" value="1"/>
</dbReference>
<gene>
    <name evidence="1" type="ORF">Srubr_41220</name>
</gene>
<evidence type="ECO:0008006" key="3">
    <source>
        <dbReference type="Google" id="ProtNLM"/>
    </source>
</evidence>
<reference evidence="2" key="1">
    <citation type="submission" date="2023-07" db="EMBL/GenBank/DDBJ databases">
        <title>Whole genome shotgun sequence of Streptomyces achromogenes subsp. rubradiris NBRC 14000.</title>
        <authorList>
            <person name="Komaki H."/>
            <person name="Tamura T."/>
        </authorList>
    </citation>
    <scope>NUCLEOTIDE SEQUENCE [LARGE SCALE GENOMIC DNA]</scope>
    <source>
        <strain evidence="2">NBRC 14000</strain>
    </source>
</reference>
<comment type="caution">
    <text evidence="1">The sequence shown here is derived from an EMBL/GenBank/DDBJ whole genome shotgun (WGS) entry which is preliminary data.</text>
</comment>
<evidence type="ECO:0000313" key="2">
    <source>
        <dbReference type="Proteomes" id="UP000646738"/>
    </source>
</evidence>
<dbReference type="PROSITE" id="PS00430">
    <property type="entry name" value="TONB_DEPENDENT_REC_1"/>
    <property type="match status" value="1"/>
</dbReference>
<dbReference type="EMBL" id="BNEA01000015">
    <property type="protein sequence ID" value="GHI54276.1"/>
    <property type="molecule type" value="Genomic_DNA"/>
</dbReference>
<protein>
    <recommendedName>
        <fullName evidence="3">Gas vesicle synthesis protein GvpO</fullName>
    </recommendedName>
</protein>
<evidence type="ECO:0000313" key="1">
    <source>
        <dbReference type="EMBL" id="GHI54276.1"/>
    </source>
</evidence>
<organism evidence="1 2">
    <name type="scientific">Streptomyces rubradiris</name>
    <name type="common">Streptomyces achromogenes subsp. rubradiris</name>
    <dbReference type="NCBI Taxonomy" id="285531"/>
    <lineage>
        <taxon>Bacteria</taxon>
        <taxon>Bacillati</taxon>
        <taxon>Actinomycetota</taxon>
        <taxon>Actinomycetes</taxon>
        <taxon>Kitasatosporales</taxon>
        <taxon>Streptomycetaceae</taxon>
        <taxon>Streptomyces</taxon>
    </lineage>
</organism>
<accession>A0ABQ3REJ5</accession>
<dbReference type="InterPro" id="IPR010916">
    <property type="entry name" value="TonB_box_CS"/>
</dbReference>
<keyword evidence="2" id="KW-1185">Reference proteome</keyword>
<dbReference type="Pfam" id="PF05800">
    <property type="entry name" value="GvpO"/>
    <property type="match status" value="1"/>
</dbReference>